<protein>
    <submittedName>
        <fullName evidence="1">Unplaced genomic scaffold scaffold_1, whole genome shotgun sequence</fullName>
    </submittedName>
</protein>
<dbReference type="EMBL" id="KN833685">
    <property type="protein sequence ID" value="KIK31271.1"/>
    <property type="molecule type" value="Genomic_DNA"/>
</dbReference>
<evidence type="ECO:0000313" key="1">
    <source>
        <dbReference type="EMBL" id="KIK31271.1"/>
    </source>
</evidence>
<sequence length="92" mass="11030">MVAKSRQHKDPSGPYVYSYSLHHTRHGINILSHRIWYQRYNFSHCKCRHDHCWGYHNGHRDDFRCHCGYTLLPMLRFAPITVALPSTERHLL</sequence>
<dbReference type="HOGENOM" id="CLU_2419084_0_0_1"/>
<feature type="non-terminal residue" evidence="1">
    <location>
        <position position="92"/>
    </location>
</feature>
<gene>
    <name evidence="1" type="ORF">PISMIDRAFT_670296</name>
</gene>
<proteinExistence type="predicted"/>
<dbReference type="AlphaFoldDB" id="A0A0C9ZPL4"/>
<reference evidence="1 2" key="1">
    <citation type="submission" date="2014-04" db="EMBL/GenBank/DDBJ databases">
        <authorList>
            <consortium name="DOE Joint Genome Institute"/>
            <person name="Kuo A."/>
            <person name="Kohler A."/>
            <person name="Costa M.D."/>
            <person name="Nagy L.G."/>
            <person name="Floudas D."/>
            <person name="Copeland A."/>
            <person name="Barry K.W."/>
            <person name="Cichocki N."/>
            <person name="Veneault-Fourrey C."/>
            <person name="LaButti K."/>
            <person name="Lindquist E.A."/>
            <person name="Lipzen A."/>
            <person name="Lundell T."/>
            <person name="Morin E."/>
            <person name="Murat C."/>
            <person name="Sun H."/>
            <person name="Tunlid A."/>
            <person name="Henrissat B."/>
            <person name="Grigoriev I.V."/>
            <person name="Hibbett D.S."/>
            <person name="Martin F."/>
            <person name="Nordberg H.P."/>
            <person name="Cantor M.N."/>
            <person name="Hua S.X."/>
        </authorList>
    </citation>
    <scope>NUCLEOTIDE SEQUENCE [LARGE SCALE GENOMIC DNA]</scope>
    <source>
        <strain evidence="1 2">441</strain>
    </source>
</reference>
<organism evidence="1 2">
    <name type="scientific">Pisolithus microcarpus 441</name>
    <dbReference type="NCBI Taxonomy" id="765257"/>
    <lineage>
        <taxon>Eukaryota</taxon>
        <taxon>Fungi</taxon>
        <taxon>Dikarya</taxon>
        <taxon>Basidiomycota</taxon>
        <taxon>Agaricomycotina</taxon>
        <taxon>Agaricomycetes</taxon>
        <taxon>Agaricomycetidae</taxon>
        <taxon>Boletales</taxon>
        <taxon>Sclerodermatineae</taxon>
        <taxon>Pisolithaceae</taxon>
        <taxon>Pisolithus</taxon>
    </lineage>
</organism>
<name>A0A0C9ZPL4_9AGAM</name>
<reference evidence="2" key="2">
    <citation type="submission" date="2015-01" db="EMBL/GenBank/DDBJ databases">
        <title>Evolutionary Origins and Diversification of the Mycorrhizal Mutualists.</title>
        <authorList>
            <consortium name="DOE Joint Genome Institute"/>
            <consortium name="Mycorrhizal Genomics Consortium"/>
            <person name="Kohler A."/>
            <person name="Kuo A."/>
            <person name="Nagy L.G."/>
            <person name="Floudas D."/>
            <person name="Copeland A."/>
            <person name="Barry K.W."/>
            <person name="Cichocki N."/>
            <person name="Veneault-Fourrey C."/>
            <person name="LaButti K."/>
            <person name="Lindquist E.A."/>
            <person name="Lipzen A."/>
            <person name="Lundell T."/>
            <person name="Morin E."/>
            <person name="Murat C."/>
            <person name="Riley R."/>
            <person name="Ohm R."/>
            <person name="Sun H."/>
            <person name="Tunlid A."/>
            <person name="Henrissat B."/>
            <person name="Grigoriev I.V."/>
            <person name="Hibbett D.S."/>
            <person name="Martin F."/>
        </authorList>
    </citation>
    <scope>NUCLEOTIDE SEQUENCE [LARGE SCALE GENOMIC DNA]</scope>
    <source>
        <strain evidence="2">441</strain>
    </source>
</reference>
<dbReference type="Proteomes" id="UP000054018">
    <property type="component" value="Unassembled WGS sequence"/>
</dbReference>
<accession>A0A0C9ZPL4</accession>
<evidence type="ECO:0000313" key="2">
    <source>
        <dbReference type="Proteomes" id="UP000054018"/>
    </source>
</evidence>
<keyword evidence="2" id="KW-1185">Reference proteome</keyword>